<gene>
    <name evidence="2" type="ORF">BD310DRAFT_124069</name>
</gene>
<feature type="signal peptide" evidence="1">
    <location>
        <begin position="1"/>
        <end position="20"/>
    </location>
</feature>
<sequence length="160" mass="16844">MSTNHAWFTCLSLCIRTACALMAPCNTIRGPPLPPVGGNPARLQDCPLTRLRAAPPLTLSTERGASVSVRHAAHGLRAMFLTFFPNIRPVASPSPLPIRYVNTAGTDLRTTPENLALPPGETMASSKNTAPSSLMGSAFTLSSIYSFCEGVSPCAVNACT</sequence>
<evidence type="ECO:0000313" key="3">
    <source>
        <dbReference type="Proteomes" id="UP000292082"/>
    </source>
</evidence>
<dbReference type="Proteomes" id="UP000292082">
    <property type="component" value="Unassembled WGS sequence"/>
</dbReference>
<organism evidence="2 3">
    <name type="scientific">Dichomitus squalens</name>
    <dbReference type="NCBI Taxonomy" id="114155"/>
    <lineage>
        <taxon>Eukaryota</taxon>
        <taxon>Fungi</taxon>
        <taxon>Dikarya</taxon>
        <taxon>Basidiomycota</taxon>
        <taxon>Agaricomycotina</taxon>
        <taxon>Agaricomycetes</taxon>
        <taxon>Polyporales</taxon>
        <taxon>Polyporaceae</taxon>
        <taxon>Dichomitus</taxon>
    </lineage>
</organism>
<dbReference type="EMBL" id="ML145095">
    <property type="protein sequence ID" value="TBU62147.1"/>
    <property type="molecule type" value="Genomic_DNA"/>
</dbReference>
<keyword evidence="3" id="KW-1185">Reference proteome</keyword>
<name>A0A4Q9Q4A7_9APHY</name>
<dbReference type="AlphaFoldDB" id="A0A4Q9Q4A7"/>
<protein>
    <recommendedName>
        <fullName evidence="4">Secreted protein</fullName>
    </recommendedName>
</protein>
<feature type="chain" id="PRO_5020806846" description="Secreted protein" evidence="1">
    <location>
        <begin position="21"/>
        <end position="160"/>
    </location>
</feature>
<proteinExistence type="predicted"/>
<reference evidence="2 3" key="1">
    <citation type="submission" date="2019-01" db="EMBL/GenBank/DDBJ databases">
        <title>Draft genome sequences of three monokaryotic isolates of the white-rot basidiomycete fungus Dichomitus squalens.</title>
        <authorList>
            <consortium name="DOE Joint Genome Institute"/>
            <person name="Lopez S.C."/>
            <person name="Andreopoulos B."/>
            <person name="Pangilinan J."/>
            <person name="Lipzen A."/>
            <person name="Riley R."/>
            <person name="Ahrendt S."/>
            <person name="Ng V."/>
            <person name="Barry K."/>
            <person name="Daum C."/>
            <person name="Grigoriev I.V."/>
            <person name="Hilden K.S."/>
            <person name="Makela M.R."/>
            <person name="de Vries R.P."/>
        </authorList>
    </citation>
    <scope>NUCLEOTIDE SEQUENCE [LARGE SCALE GENOMIC DNA]</scope>
    <source>
        <strain evidence="2 3">CBS 464.89</strain>
    </source>
</reference>
<keyword evidence="1" id="KW-0732">Signal</keyword>
<evidence type="ECO:0000256" key="1">
    <source>
        <dbReference type="SAM" id="SignalP"/>
    </source>
</evidence>
<accession>A0A4Q9Q4A7</accession>
<evidence type="ECO:0008006" key="4">
    <source>
        <dbReference type="Google" id="ProtNLM"/>
    </source>
</evidence>
<evidence type="ECO:0000313" key="2">
    <source>
        <dbReference type="EMBL" id="TBU62147.1"/>
    </source>
</evidence>